<dbReference type="Gene3D" id="2.60.40.10">
    <property type="entry name" value="Immunoglobulins"/>
    <property type="match status" value="1"/>
</dbReference>
<dbReference type="PANTHER" id="PTHR43651">
    <property type="entry name" value="1,4-ALPHA-GLUCAN-BRANCHING ENZYME"/>
    <property type="match status" value="1"/>
</dbReference>
<proteinExistence type="predicted"/>
<keyword evidence="3" id="KW-1185">Reference proteome</keyword>
<dbReference type="AlphaFoldDB" id="A0A2A9EXW3"/>
<sequence length="518" mass="54687">MVWAPRAHTVEVVLPQPSGPATRLPLRLVGAHEPGYWRADAELPVGTDYAFSVDGRAPVPDPCSTSLPAGIHGPSRVLDEDFTWTDDAWTGAHLSRGVLLHLDVTRATPQGDLDAAAALLPEAAALGVDAVELAPVAQFDPALGPAAGVRLFAVHAPYGGPAALQRFVDTAHGAGLAVVLDLPHRWAVADGLGLHAFGPYANGARIGARAGSPTDADTPRVNLDGSGSRGPRDFLVADARRWLTTFHVDGLLLDLDVLVDRSAAPFLGELAEAVQATGAETGRHGALLTDGRGMSDRLTTLVRGLLDGRLSDPSGLLKQLSADVANVGAPPRDAPVGLRRAYRATQRSGPVLVGELSRLPAAARALPWAVDTDPDRDPDPDGDERAIMLAVVLLAGTAVVLDTEHVPLGCPEPTSRRLRAWTRTLLTLRSAVLDDVDVDVEVTAEDDVVVVRRGRSALLLTLAPGEHRVDLGRRLATSSTTWRVAAAWDQERTEVLAGRLHVPGRSAVVLREDPTDVL</sequence>
<protein>
    <submittedName>
        <fullName evidence="2">Maltooligosyltrehalose trehalohydrolase</fullName>
    </submittedName>
</protein>
<evidence type="ECO:0000313" key="3">
    <source>
        <dbReference type="Proteomes" id="UP000224130"/>
    </source>
</evidence>
<dbReference type="SUPFAM" id="SSF51445">
    <property type="entry name" value="(Trans)glycosidases"/>
    <property type="match status" value="1"/>
</dbReference>
<name>A0A2A9EXW3_9MICO</name>
<feature type="region of interest" description="Disordered" evidence="1">
    <location>
        <begin position="208"/>
        <end position="227"/>
    </location>
</feature>
<dbReference type="InterPro" id="IPR014756">
    <property type="entry name" value="Ig_E-set"/>
</dbReference>
<dbReference type="Gene3D" id="3.20.20.80">
    <property type="entry name" value="Glycosidases"/>
    <property type="match status" value="1"/>
</dbReference>
<accession>A0A2A9EXW3</accession>
<dbReference type="InterPro" id="IPR017853">
    <property type="entry name" value="GH"/>
</dbReference>
<reference evidence="2 3" key="1">
    <citation type="submission" date="2017-10" db="EMBL/GenBank/DDBJ databases">
        <title>Sequencing the genomes of 1000 actinobacteria strains.</title>
        <authorList>
            <person name="Klenk H.-P."/>
        </authorList>
    </citation>
    <scope>NUCLEOTIDE SEQUENCE [LARGE SCALE GENOMIC DNA]</scope>
    <source>
        <strain evidence="2 3">DSM 21863</strain>
    </source>
</reference>
<dbReference type="GO" id="GO:0005975">
    <property type="term" value="P:carbohydrate metabolic process"/>
    <property type="evidence" value="ECO:0007669"/>
    <property type="project" value="UniProtKB-ARBA"/>
</dbReference>
<evidence type="ECO:0000313" key="2">
    <source>
        <dbReference type="EMBL" id="PFG43386.1"/>
    </source>
</evidence>
<comment type="caution">
    <text evidence="2">The sequence shown here is derived from an EMBL/GenBank/DDBJ whole genome shotgun (WGS) entry which is preliminary data.</text>
</comment>
<evidence type="ECO:0000256" key="1">
    <source>
        <dbReference type="SAM" id="MobiDB-lite"/>
    </source>
</evidence>
<dbReference type="SUPFAM" id="SSF81296">
    <property type="entry name" value="E set domains"/>
    <property type="match status" value="1"/>
</dbReference>
<dbReference type="PANTHER" id="PTHR43651:SF11">
    <property type="entry name" value="MALTO-OLIGOSYLTREHALOSE TREHALOHYDROLASE"/>
    <property type="match status" value="1"/>
</dbReference>
<gene>
    <name evidence="2" type="ORF">ATJ88_2082</name>
</gene>
<dbReference type="EMBL" id="PDJJ01000001">
    <property type="protein sequence ID" value="PFG43386.1"/>
    <property type="molecule type" value="Genomic_DNA"/>
</dbReference>
<dbReference type="Proteomes" id="UP000224130">
    <property type="component" value="Unassembled WGS sequence"/>
</dbReference>
<dbReference type="GO" id="GO:0016787">
    <property type="term" value="F:hydrolase activity"/>
    <property type="evidence" value="ECO:0007669"/>
    <property type="project" value="UniProtKB-KW"/>
</dbReference>
<organism evidence="2 3">
    <name type="scientific">Isoptericola jiangsuensis</name>
    <dbReference type="NCBI Taxonomy" id="548579"/>
    <lineage>
        <taxon>Bacteria</taxon>
        <taxon>Bacillati</taxon>
        <taxon>Actinomycetota</taxon>
        <taxon>Actinomycetes</taxon>
        <taxon>Micrococcales</taxon>
        <taxon>Promicromonosporaceae</taxon>
        <taxon>Isoptericola</taxon>
    </lineage>
</organism>
<dbReference type="InterPro" id="IPR013783">
    <property type="entry name" value="Ig-like_fold"/>
</dbReference>
<keyword evidence="2" id="KW-0378">Hydrolase</keyword>